<evidence type="ECO:0000256" key="4">
    <source>
        <dbReference type="ARBA" id="ARBA00022833"/>
    </source>
</evidence>
<gene>
    <name evidence="7" type="ORF">J3Q64DRAFT_1664832</name>
</gene>
<evidence type="ECO:0000259" key="6">
    <source>
        <dbReference type="PROSITE" id="PS00028"/>
    </source>
</evidence>
<evidence type="ECO:0000256" key="2">
    <source>
        <dbReference type="ARBA" id="ARBA00022737"/>
    </source>
</evidence>
<dbReference type="InterPro" id="IPR013087">
    <property type="entry name" value="Znf_C2H2_type"/>
</dbReference>
<dbReference type="EMBL" id="JBCLYO010000024">
    <property type="protein sequence ID" value="KAL0078690.1"/>
    <property type="molecule type" value="Genomic_DNA"/>
</dbReference>
<dbReference type="Gene3D" id="3.30.160.60">
    <property type="entry name" value="Classic Zinc Finger"/>
    <property type="match status" value="1"/>
</dbReference>
<evidence type="ECO:0000256" key="3">
    <source>
        <dbReference type="ARBA" id="ARBA00022771"/>
    </source>
</evidence>
<feature type="compositionally biased region" description="Low complexity" evidence="5">
    <location>
        <begin position="321"/>
        <end position="350"/>
    </location>
</feature>
<dbReference type="SMART" id="SM00355">
    <property type="entry name" value="ZnF_C2H2"/>
    <property type="match status" value="3"/>
</dbReference>
<keyword evidence="8" id="KW-1185">Reference proteome</keyword>
<evidence type="ECO:0000256" key="5">
    <source>
        <dbReference type="SAM" id="MobiDB-lite"/>
    </source>
</evidence>
<dbReference type="Proteomes" id="UP001448207">
    <property type="component" value="Unassembled WGS sequence"/>
</dbReference>
<dbReference type="InterPro" id="IPR051580">
    <property type="entry name" value="ZnF-Chromatin_assoc"/>
</dbReference>
<proteinExistence type="predicted"/>
<reference evidence="7 8" key="1">
    <citation type="submission" date="2024-04" db="EMBL/GenBank/DDBJ databases">
        <title>Symmetric and asymmetric DNA N6-adenine methylation regulates different biological responses in Mucorales.</title>
        <authorList>
            <consortium name="Lawrence Berkeley National Laboratory"/>
            <person name="Lax C."/>
            <person name="Mondo S.J."/>
            <person name="Osorio-Concepcion M."/>
            <person name="Muszewska A."/>
            <person name="Corrochano-Luque M."/>
            <person name="Gutierrez G."/>
            <person name="Riley R."/>
            <person name="Lipzen A."/>
            <person name="Guo J."/>
            <person name="Hundley H."/>
            <person name="Amirebrahimi M."/>
            <person name="Ng V."/>
            <person name="Lorenzo-Gutierrez D."/>
            <person name="Binder U."/>
            <person name="Yang J."/>
            <person name="Song Y."/>
            <person name="Canovas D."/>
            <person name="Navarro E."/>
            <person name="Freitag M."/>
            <person name="Gabaldon T."/>
            <person name="Grigoriev I.V."/>
            <person name="Corrochano L.M."/>
            <person name="Nicolas F.E."/>
            <person name="Garre V."/>
        </authorList>
    </citation>
    <scope>NUCLEOTIDE SEQUENCE [LARGE SCALE GENOMIC DNA]</scope>
    <source>
        <strain evidence="7 8">L51</strain>
    </source>
</reference>
<accession>A0ABR3AQ02</accession>
<feature type="domain" description="C2H2-type" evidence="6">
    <location>
        <begin position="275"/>
        <end position="298"/>
    </location>
</feature>
<keyword evidence="2" id="KW-0677">Repeat</keyword>
<evidence type="ECO:0000256" key="1">
    <source>
        <dbReference type="ARBA" id="ARBA00022723"/>
    </source>
</evidence>
<feature type="region of interest" description="Disordered" evidence="5">
    <location>
        <begin position="295"/>
        <end position="350"/>
    </location>
</feature>
<feature type="domain" description="C2H2-type" evidence="6">
    <location>
        <begin position="182"/>
        <end position="205"/>
    </location>
</feature>
<dbReference type="PANTHER" id="PTHR23057:SF0">
    <property type="entry name" value="JUXTAPOSED WITH ANOTHER ZINC FINGER PROTEIN 1"/>
    <property type="match status" value="1"/>
</dbReference>
<keyword evidence="3" id="KW-0863">Zinc-finger</keyword>
<sequence length="350" mass="37641">MSHYNTHSTTHSPHPAQTLSTPQQAIYTNPGDISNIVHSPAVSVPELPTTLPPLNTTILNSPSTHSPPRMPTAATTATPTATPTSAAAAAAAAAAATYSPALHNNRQMDMLNSRQKVHERPVWAEDDSILRVSQDPSVLAQFQHATQAAATLPQQTRRGQMNYDQQPQPSSSSVPELSPYGCGVPGCFTSFPLSSGLFYHMKSTHPNIDDIEKPFRCAMPNCQKRYKNINGLQYHLREAKGSSSHGLTLASNEDGSHHHNLGGIQGAAAQKQYSCIVPGCKKAYRTTNGLRYHQTHGHNVQGLGSDPLLGIPHQRKPRSTQAQVQARQQAQAQAQAHAHAQAQAQAQAQA</sequence>
<name>A0ABR3AQ02_PHYBL</name>
<feature type="non-terminal residue" evidence="7">
    <location>
        <position position="350"/>
    </location>
</feature>
<dbReference type="PANTHER" id="PTHR23057">
    <property type="entry name" value="JUXTAPOSED WITH ANOTHER ZINC FINGER PROTEIN 1"/>
    <property type="match status" value="1"/>
</dbReference>
<evidence type="ECO:0000313" key="7">
    <source>
        <dbReference type="EMBL" id="KAL0078690.1"/>
    </source>
</evidence>
<feature type="region of interest" description="Disordered" evidence="5">
    <location>
        <begin position="55"/>
        <end position="79"/>
    </location>
</feature>
<protein>
    <recommendedName>
        <fullName evidence="6">C2H2-type domain-containing protein</fullName>
    </recommendedName>
</protein>
<keyword evidence="4" id="KW-0862">Zinc</keyword>
<evidence type="ECO:0000313" key="8">
    <source>
        <dbReference type="Proteomes" id="UP001448207"/>
    </source>
</evidence>
<keyword evidence="1" id="KW-0479">Metal-binding</keyword>
<organism evidence="7 8">
    <name type="scientific">Phycomyces blakesleeanus</name>
    <dbReference type="NCBI Taxonomy" id="4837"/>
    <lineage>
        <taxon>Eukaryota</taxon>
        <taxon>Fungi</taxon>
        <taxon>Fungi incertae sedis</taxon>
        <taxon>Mucoromycota</taxon>
        <taxon>Mucoromycotina</taxon>
        <taxon>Mucoromycetes</taxon>
        <taxon>Mucorales</taxon>
        <taxon>Phycomycetaceae</taxon>
        <taxon>Phycomyces</taxon>
    </lineage>
</organism>
<comment type="caution">
    <text evidence="7">The sequence shown here is derived from an EMBL/GenBank/DDBJ whole genome shotgun (WGS) entry which is preliminary data.</text>
</comment>
<feature type="region of interest" description="Disordered" evidence="5">
    <location>
        <begin position="152"/>
        <end position="177"/>
    </location>
</feature>
<feature type="compositionally biased region" description="Low complexity" evidence="5">
    <location>
        <begin position="165"/>
        <end position="177"/>
    </location>
</feature>
<dbReference type="PROSITE" id="PS00028">
    <property type="entry name" value="ZINC_FINGER_C2H2_1"/>
    <property type="match status" value="2"/>
</dbReference>